<feature type="compositionally biased region" description="Basic and acidic residues" evidence="1">
    <location>
        <begin position="85"/>
        <end position="98"/>
    </location>
</feature>
<feature type="region of interest" description="Disordered" evidence="1">
    <location>
        <begin position="71"/>
        <end position="98"/>
    </location>
</feature>
<dbReference type="Proteomes" id="UP000824120">
    <property type="component" value="Chromosome 12"/>
</dbReference>
<proteinExistence type="predicted"/>
<reference evidence="2 3" key="1">
    <citation type="submission" date="2020-09" db="EMBL/GenBank/DDBJ databases">
        <title>De no assembly of potato wild relative species, Solanum commersonii.</title>
        <authorList>
            <person name="Cho K."/>
        </authorList>
    </citation>
    <scope>NUCLEOTIDE SEQUENCE [LARGE SCALE GENOMIC DNA]</scope>
    <source>
        <strain evidence="2">LZ3.2</strain>
        <tissue evidence="2">Leaf</tissue>
    </source>
</reference>
<keyword evidence="3" id="KW-1185">Reference proteome</keyword>
<protein>
    <submittedName>
        <fullName evidence="2">Uncharacterized protein</fullName>
    </submittedName>
</protein>
<dbReference type="PANTHER" id="PTHR35022:SF23">
    <property type="entry name" value="EXTENSIN DOMAIN-CONTAINING PROTEIN"/>
    <property type="match status" value="1"/>
</dbReference>
<dbReference type="InterPro" id="IPR053348">
    <property type="entry name" value="KPLCE"/>
</dbReference>
<dbReference type="AlphaFoldDB" id="A0A9J5W7A4"/>
<evidence type="ECO:0000256" key="1">
    <source>
        <dbReference type="SAM" id="MobiDB-lite"/>
    </source>
</evidence>
<dbReference type="EMBL" id="JACXVP010000012">
    <property type="protein sequence ID" value="KAG5571501.1"/>
    <property type="molecule type" value="Genomic_DNA"/>
</dbReference>
<dbReference type="PANTHER" id="PTHR35022">
    <property type="entry name" value="G_PROTEIN_RECEP_F1_2 DOMAIN-CONTAINING PROTEIN"/>
    <property type="match status" value="1"/>
</dbReference>
<gene>
    <name evidence="2" type="ORF">H5410_061267</name>
</gene>
<evidence type="ECO:0000313" key="2">
    <source>
        <dbReference type="EMBL" id="KAG5571501.1"/>
    </source>
</evidence>
<organism evidence="2 3">
    <name type="scientific">Solanum commersonii</name>
    <name type="common">Commerson's wild potato</name>
    <name type="synonym">Commerson's nightshade</name>
    <dbReference type="NCBI Taxonomy" id="4109"/>
    <lineage>
        <taxon>Eukaryota</taxon>
        <taxon>Viridiplantae</taxon>
        <taxon>Streptophyta</taxon>
        <taxon>Embryophyta</taxon>
        <taxon>Tracheophyta</taxon>
        <taxon>Spermatophyta</taxon>
        <taxon>Magnoliopsida</taxon>
        <taxon>eudicotyledons</taxon>
        <taxon>Gunneridae</taxon>
        <taxon>Pentapetalae</taxon>
        <taxon>asterids</taxon>
        <taxon>lamiids</taxon>
        <taxon>Solanales</taxon>
        <taxon>Solanaceae</taxon>
        <taxon>Solanoideae</taxon>
        <taxon>Solaneae</taxon>
        <taxon>Solanum</taxon>
    </lineage>
</organism>
<evidence type="ECO:0000313" key="3">
    <source>
        <dbReference type="Proteomes" id="UP000824120"/>
    </source>
</evidence>
<comment type="caution">
    <text evidence="2">The sequence shown here is derived from an EMBL/GenBank/DDBJ whole genome shotgun (WGS) entry which is preliminary data.</text>
</comment>
<accession>A0A9J5W7A4</accession>
<name>A0A9J5W7A4_SOLCO</name>
<sequence length="227" mass="25996">MSLPLPLASEHLATSRFTFLKVVRHARVVKQVCIEVPSVPKQEHKVPSLPKNYYSKKPLVSEDNCKKVPSISTDNDYKVPSVPKQENKKSDLPKNDYKKPLIPEDSYKKVPTVSEIPLVFKPKYKMSQMKNQWPQFACALTYFLIATSTMAYSPYSYGSTDTSYNKVPITLTKSEEFKVSSLPKNDYYKKPSISKDNYKKVLSVPKQEYKVPSVPKYEYNVPSLPKN</sequence>
<dbReference type="OrthoDB" id="2384350at2759"/>